<reference evidence="4" key="1">
    <citation type="journal article" date="2019" name="Int. J. Syst. Evol. Microbiol.">
        <title>The Global Catalogue of Microorganisms (GCM) 10K type strain sequencing project: providing services to taxonomists for standard genome sequencing and annotation.</title>
        <authorList>
            <consortium name="The Broad Institute Genomics Platform"/>
            <consortium name="The Broad Institute Genome Sequencing Center for Infectious Disease"/>
            <person name="Wu L."/>
            <person name="Ma J."/>
        </authorList>
    </citation>
    <scope>NUCLEOTIDE SEQUENCE [LARGE SCALE GENOMIC DNA]</scope>
    <source>
        <strain evidence="4">CGMCC 1.9106</strain>
    </source>
</reference>
<accession>A0ABW2H153</accession>
<keyword evidence="4" id="KW-1185">Reference proteome</keyword>
<dbReference type="RefSeq" id="WP_376807894.1">
    <property type="nucleotide sequence ID" value="NZ_JBHTAC010000021.1"/>
</dbReference>
<feature type="domain" description="DUF4132" evidence="1">
    <location>
        <begin position="457"/>
        <end position="617"/>
    </location>
</feature>
<dbReference type="Proteomes" id="UP001596392">
    <property type="component" value="Unassembled WGS sequence"/>
</dbReference>
<evidence type="ECO:0000313" key="3">
    <source>
        <dbReference type="EMBL" id="MFC7244930.1"/>
    </source>
</evidence>
<evidence type="ECO:0000259" key="1">
    <source>
        <dbReference type="Pfam" id="PF13569"/>
    </source>
</evidence>
<comment type="caution">
    <text evidence="3">The sequence shown here is derived from an EMBL/GenBank/DDBJ whole genome shotgun (WGS) entry which is preliminary data.</text>
</comment>
<evidence type="ECO:0000259" key="2">
    <source>
        <dbReference type="Pfam" id="PF24879"/>
    </source>
</evidence>
<feature type="domain" description="DUF7737" evidence="2">
    <location>
        <begin position="702"/>
        <end position="803"/>
    </location>
</feature>
<evidence type="ECO:0000313" key="4">
    <source>
        <dbReference type="Proteomes" id="UP001596392"/>
    </source>
</evidence>
<name>A0ABW2H153_9ACTN</name>
<dbReference type="InterPro" id="IPR056639">
    <property type="entry name" value="DUF7737"/>
</dbReference>
<gene>
    <name evidence="3" type="ORF">ACFQO7_20850</name>
</gene>
<sequence>MFEQSGGTLAMMALVHRARRAGATGDLAALRTTARDMLAQLETASSGRGLPKADEQELDRLYDTAFPLTDPADPADVLDAPWPTTARRAALATLLGGQPRPDGRLDALVVAALDAGDLKVLRAIALTPLGGICGTSRALLLDALQAAGELDDEVVERFAADADTVRKLVGRGSPVVAAATGDRFRPALHNNMWELACAADVDEDRLLTLPVPRGLRFVRWALDFTGNWRVARHLGAAALTSAERADLIELLRDAPVERQERAFTLRLAAGDAQALLPLLGLAGAERLLRLIQTGQATSRVVRNDRAAILAAAAEAGGADVARLLKLVPNDVVAAALGLRRGPVMTRVAKDSPVGLTAYGMLPPADGETVLDRWVALREVHRRGMEFSPERRRQHAVALDVALEHLAQVGGYADAAALDEAGEAHSPTPVPAPLVVGPYTAAVGFVGGEPAVVASKGGRVLKSLPKAVREDPGVAALREQHELVRGHASRLRGRLHRLVTTGAPVPPAELARLRATPTGAGLLPLLVWQDQGGRFGLLDDVDATGPVSAAHPASLAAAGLLGHWQAEAARRRLCQPVPQLFREWYAPTPEEITGDATRFTGRVIDGGAAARELASRGWSLHDTAQPYATRQCGEHTAVLHTVTEGYWAAGDVGFTRLEFRDRDTAVPADRVPPVVFSEAVRDLDQAAWAGRRSVGDYSTGLARSRAELLAAVLGDGGPDRITRQGDTVVVDGTRAVYRLHLGTDAVVIGDRPGPRELSYGFGDTPHPALFQPVERADHATARLLTRILLLAEDEKITDEWTLEKLGLLPHGTVPACSMCGSQHLWD</sequence>
<dbReference type="Pfam" id="PF13569">
    <property type="entry name" value="DUF4132"/>
    <property type="match status" value="1"/>
</dbReference>
<dbReference type="InterPro" id="IPR025406">
    <property type="entry name" value="DUF4132"/>
</dbReference>
<dbReference type="Pfam" id="PF24879">
    <property type="entry name" value="DUF7737"/>
    <property type="match status" value="1"/>
</dbReference>
<proteinExistence type="predicted"/>
<protein>
    <submittedName>
        <fullName evidence="3">DUF4132 domain-containing protein</fullName>
    </submittedName>
</protein>
<dbReference type="EMBL" id="JBHTAC010000021">
    <property type="protein sequence ID" value="MFC7244930.1"/>
    <property type="molecule type" value="Genomic_DNA"/>
</dbReference>
<organism evidence="3 4">
    <name type="scientific">Catellatospora aurea</name>
    <dbReference type="NCBI Taxonomy" id="1337874"/>
    <lineage>
        <taxon>Bacteria</taxon>
        <taxon>Bacillati</taxon>
        <taxon>Actinomycetota</taxon>
        <taxon>Actinomycetes</taxon>
        <taxon>Micromonosporales</taxon>
        <taxon>Micromonosporaceae</taxon>
        <taxon>Catellatospora</taxon>
    </lineage>
</organism>